<feature type="non-terminal residue" evidence="1">
    <location>
        <position position="1"/>
    </location>
</feature>
<evidence type="ECO:0000313" key="2">
    <source>
        <dbReference type="Proteomes" id="UP000789860"/>
    </source>
</evidence>
<feature type="non-terminal residue" evidence="1">
    <location>
        <position position="130"/>
    </location>
</feature>
<accession>A0ACA9NKI6</accession>
<proteinExistence type="predicted"/>
<name>A0ACA9NKI6_9GLOM</name>
<dbReference type="EMBL" id="CAJVPM010025098">
    <property type="protein sequence ID" value="CAG8656384.1"/>
    <property type="molecule type" value="Genomic_DNA"/>
</dbReference>
<keyword evidence="2" id="KW-1185">Reference proteome</keyword>
<gene>
    <name evidence="1" type="ORF">SCALOS_LOCUS8861</name>
</gene>
<organism evidence="1 2">
    <name type="scientific">Scutellospora calospora</name>
    <dbReference type="NCBI Taxonomy" id="85575"/>
    <lineage>
        <taxon>Eukaryota</taxon>
        <taxon>Fungi</taxon>
        <taxon>Fungi incertae sedis</taxon>
        <taxon>Mucoromycota</taxon>
        <taxon>Glomeromycotina</taxon>
        <taxon>Glomeromycetes</taxon>
        <taxon>Diversisporales</taxon>
        <taxon>Gigasporaceae</taxon>
        <taxon>Scutellospora</taxon>
    </lineage>
</organism>
<sequence length="130" mass="15083">GFVQKRDPRYKAYKMAAEQRDKAQIAEAKRRAARDRAKHLSELQEYQEQDWTKTSNWGYEKTEEISEDIINESVQDNDKIKSDSFNGDDELSELLNKTKISSRGGFESEEESSKTLSLNDDDNKSIQQEN</sequence>
<evidence type="ECO:0000313" key="1">
    <source>
        <dbReference type="EMBL" id="CAG8656384.1"/>
    </source>
</evidence>
<protein>
    <submittedName>
        <fullName evidence="1">523_t:CDS:1</fullName>
    </submittedName>
</protein>
<comment type="caution">
    <text evidence="1">The sequence shown here is derived from an EMBL/GenBank/DDBJ whole genome shotgun (WGS) entry which is preliminary data.</text>
</comment>
<dbReference type="Proteomes" id="UP000789860">
    <property type="component" value="Unassembled WGS sequence"/>
</dbReference>
<reference evidence="1" key="1">
    <citation type="submission" date="2021-06" db="EMBL/GenBank/DDBJ databases">
        <authorList>
            <person name="Kallberg Y."/>
            <person name="Tangrot J."/>
            <person name="Rosling A."/>
        </authorList>
    </citation>
    <scope>NUCLEOTIDE SEQUENCE</scope>
    <source>
        <strain evidence="1">AU212A</strain>
    </source>
</reference>